<proteinExistence type="predicted"/>
<sequence length="148" mass="17263">MELEREPTCKWEVSCINVTDRFWQYQKEVVKKAGLKYDNIYELLTYNTNEILKFTSDEIQKIMNHFSNKPNTDFSNNQDNSSSQTDVSKMQADTLISIKIISLAQKKWIPSNENFDYYGITDETLCPLCKLGHDNEESIEGLYEKKGI</sequence>
<accession>A0A397TI62</accession>
<name>A0A397TI62_9GLOM</name>
<dbReference type="OrthoDB" id="2448681at2759"/>
<keyword evidence="2" id="KW-1185">Reference proteome</keyword>
<gene>
    <name evidence="1" type="ORF">C1645_733400</name>
</gene>
<reference evidence="1 2" key="1">
    <citation type="submission" date="2018-06" db="EMBL/GenBank/DDBJ databases">
        <title>Comparative genomics reveals the genomic features of Rhizophagus irregularis, R. cerebriforme, R. diaphanum and Gigaspora rosea, and their symbiotic lifestyle signature.</title>
        <authorList>
            <person name="Morin E."/>
            <person name="San Clemente H."/>
            <person name="Chen E.C.H."/>
            <person name="De La Providencia I."/>
            <person name="Hainaut M."/>
            <person name="Kuo A."/>
            <person name="Kohler A."/>
            <person name="Murat C."/>
            <person name="Tang N."/>
            <person name="Roy S."/>
            <person name="Loubradou J."/>
            <person name="Henrissat B."/>
            <person name="Grigoriev I.V."/>
            <person name="Corradi N."/>
            <person name="Roux C."/>
            <person name="Martin F.M."/>
        </authorList>
    </citation>
    <scope>NUCLEOTIDE SEQUENCE [LARGE SCALE GENOMIC DNA]</scope>
    <source>
        <strain evidence="1 2">DAOM 227022</strain>
    </source>
</reference>
<dbReference type="AlphaFoldDB" id="A0A397TI62"/>
<evidence type="ECO:0000313" key="2">
    <source>
        <dbReference type="Proteomes" id="UP000265703"/>
    </source>
</evidence>
<organism evidence="1 2">
    <name type="scientific">Glomus cerebriforme</name>
    <dbReference type="NCBI Taxonomy" id="658196"/>
    <lineage>
        <taxon>Eukaryota</taxon>
        <taxon>Fungi</taxon>
        <taxon>Fungi incertae sedis</taxon>
        <taxon>Mucoromycota</taxon>
        <taxon>Glomeromycotina</taxon>
        <taxon>Glomeromycetes</taxon>
        <taxon>Glomerales</taxon>
        <taxon>Glomeraceae</taxon>
        <taxon>Glomus</taxon>
    </lineage>
</organism>
<comment type="caution">
    <text evidence="1">The sequence shown here is derived from an EMBL/GenBank/DDBJ whole genome shotgun (WGS) entry which is preliminary data.</text>
</comment>
<evidence type="ECO:0000313" key="1">
    <source>
        <dbReference type="EMBL" id="RIA96195.1"/>
    </source>
</evidence>
<dbReference type="EMBL" id="QKYT01000048">
    <property type="protein sequence ID" value="RIA96195.1"/>
    <property type="molecule type" value="Genomic_DNA"/>
</dbReference>
<dbReference type="Proteomes" id="UP000265703">
    <property type="component" value="Unassembled WGS sequence"/>
</dbReference>
<protein>
    <submittedName>
        <fullName evidence="1">Uncharacterized protein</fullName>
    </submittedName>
</protein>